<dbReference type="NCBIfam" id="TIGR01760">
    <property type="entry name" value="tape_meas_TP901"/>
    <property type="match status" value="1"/>
</dbReference>
<keyword evidence="2" id="KW-0175">Coiled coil</keyword>
<organism evidence="6 7">
    <name type="scientific">Sphingobacterium lactis</name>
    <dbReference type="NCBI Taxonomy" id="797291"/>
    <lineage>
        <taxon>Bacteria</taxon>
        <taxon>Pseudomonadati</taxon>
        <taxon>Bacteroidota</taxon>
        <taxon>Sphingobacteriia</taxon>
        <taxon>Sphingobacteriales</taxon>
        <taxon>Sphingobacteriaceae</taxon>
        <taxon>Sphingobacterium</taxon>
    </lineage>
</organism>
<sequence>MAKKLKSETLALDVIVNANQAQKEINDLARDITDATFRIKELKEEQALLAKEGKKDSEAYRELSGEIRTNRDRVKELTAQQDRLIKNLSLEQKTTSQLTRELTDLRRLRANSIPGSEQYKQYSKQIEIVTSRLSELREGAERTGQSVDSLSNRFKGWVASAAATAASLAAVTMGVRKAITEYASFDDLLADVMKTTNLSKESARELNEELKEIETRTSQEDLLGLSRIAGKLGYNEISEITEFVRANNQIIVSLNEDLGGNVEETVNKIGKLVDIFKLKDIYSTEDAFLKVGSALNELGMASTANEGYMVEFARRMAGVAPLAKVSIDQILGLGAALDQLGQTEEVSSTALSKLFVKMASNAETYSKYAGMQVKDFQQLLEKDFMGAFTKVLSGVKDNSNGINELASTLGDLGEDGGRVIGVLGSLANNVDVLKGSMQLANQAMEDGSSITQEYEIKNQSAGAKLAMAQKQVKNLWIELGEKLWPVMTQGFGIFGTFIKLLSSTITFISDNFRVISSLTVAIIAYYTAVQIAAKWEAITTGLMAVKRVAALSLNLIMAVLTGNITRAAAAQQLLNIRMLANPYGLVAAAILGLTAYLIQYSSKLSDAERAQKAVTDATLEGKKAVAGEKASIEQSISVAMDRAQADGVRLAAVKRLRDIMPNVLKDYTDEQIMAGKAKQAIDEYTKSLVKQATIRASRGKLEKLAQAKLEEEDRKERGFSGATIKERMEAMSPETFLSNDWRKAYEKHVDNNIKTIETEELKLASFIGNMEASMLNAVKGEKPDPTKDPVTVSTASGGDSKKAESSRKKAFQKELQEAEQYYQESLKKEGLFRKDKRLMTTEELEKMAAIESDYQQKVDQIHSKYNQTLKDTTKSAEKELNSRLLAESKAIDAILLKKQSEAEAEVAAYQERLAKAGLFGVQREEMTARQLRALEILEAEHKANLAKIDASAIAKEIDTRIAANKDIVTDLRIKHMEELTAIRTLGQAKQYLSKDLTSQELAQVKTLAQAKKLIQNQQMLEEQALLRSQLTKLADVLQRAQTSGEFDGLVLSDKILSEEEKKVLLDRIREIREQLAGLTGTEKKDDLDNSDREKVDILGMTIGQWETLFSNVDTTIEKIKQVISILGAAGQVWSSYNSLVSAKENAQLQQDERANNQKKENLKRRLDSGVISQEEYNKQVEKLDKDLDRKKAIVARDQAKRDRNVALMTAIVNTAKGITSAFPNPFLMALIAAVGALQIGTIVATPLPEIPGAETGGNFLDVIRAQDGKKFRAKSDPNKRGFISSPTVLVGEKGKEWVANNDAVENPHIKPILDVLDTAQRNGSISTMTLSDIIGNTLGNRIQGRQIGGSISGSVSPSDRSTGGNTSLENLLQQNLLAINELKAALPNIRATVTLLGKEGFVEKMAELNTIQNNGNF</sequence>
<reference evidence="7" key="1">
    <citation type="submission" date="2016-10" db="EMBL/GenBank/DDBJ databases">
        <authorList>
            <person name="Varghese N."/>
            <person name="Submissions S."/>
        </authorList>
    </citation>
    <scope>NUCLEOTIDE SEQUENCE [LARGE SCALE GENOMIC DNA]</scope>
    <source>
        <strain evidence="7">DSM 22361</strain>
    </source>
</reference>
<evidence type="ECO:0000313" key="6">
    <source>
        <dbReference type="EMBL" id="SEG63008.1"/>
    </source>
</evidence>
<dbReference type="Proteomes" id="UP000236731">
    <property type="component" value="Unassembled WGS sequence"/>
</dbReference>
<feature type="transmembrane region" description="Helical" evidence="4">
    <location>
        <begin position="483"/>
        <end position="502"/>
    </location>
</feature>
<dbReference type="InterPro" id="IPR010090">
    <property type="entry name" value="Phage_tape_meas"/>
</dbReference>
<gene>
    <name evidence="6" type="ORF">SAMN05421877_11166</name>
</gene>
<keyword evidence="4" id="KW-0472">Membrane</keyword>
<dbReference type="PANTHER" id="PTHR37813">
    <property type="entry name" value="FELS-2 PROPHAGE PROTEIN"/>
    <property type="match status" value="1"/>
</dbReference>
<feature type="compositionally biased region" description="Low complexity" evidence="3">
    <location>
        <begin position="1352"/>
        <end position="1361"/>
    </location>
</feature>
<feature type="transmembrane region" description="Helical" evidence="4">
    <location>
        <begin position="514"/>
        <end position="533"/>
    </location>
</feature>
<dbReference type="Pfam" id="PF10145">
    <property type="entry name" value="PhageMin_Tail"/>
    <property type="match status" value="1"/>
</dbReference>
<feature type="coiled-coil region" evidence="2">
    <location>
        <begin position="18"/>
        <end position="80"/>
    </location>
</feature>
<dbReference type="OrthoDB" id="840436at2"/>
<protein>
    <submittedName>
        <fullName evidence="6">Phage tail tape measure protein, TP901 family, core region</fullName>
    </submittedName>
</protein>
<evidence type="ECO:0000256" key="3">
    <source>
        <dbReference type="SAM" id="MobiDB-lite"/>
    </source>
</evidence>
<proteinExistence type="predicted"/>
<name>A0A1H6BQM6_9SPHI</name>
<feature type="domain" description="Phage tail tape measure protein" evidence="5">
    <location>
        <begin position="201"/>
        <end position="400"/>
    </location>
</feature>
<dbReference type="EMBL" id="FNUT01000011">
    <property type="protein sequence ID" value="SEG63008.1"/>
    <property type="molecule type" value="Genomic_DNA"/>
</dbReference>
<feature type="region of interest" description="Disordered" evidence="3">
    <location>
        <begin position="778"/>
        <end position="806"/>
    </location>
</feature>
<dbReference type="PANTHER" id="PTHR37813:SF1">
    <property type="entry name" value="FELS-2 PROPHAGE PROTEIN"/>
    <property type="match status" value="1"/>
</dbReference>
<evidence type="ECO:0000259" key="5">
    <source>
        <dbReference type="Pfam" id="PF10145"/>
    </source>
</evidence>
<evidence type="ECO:0000256" key="1">
    <source>
        <dbReference type="ARBA" id="ARBA00022612"/>
    </source>
</evidence>
<keyword evidence="1" id="KW-1188">Viral release from host cell</keyword>
<feature type="transmembrane region" description="Helical" evidence="4">
    <location>
        <begin position="580"/>
        <end position="598"/>
    </location>
</feature>
<evidence type="ECO:0000256" key="4">
    <source>
        <dbReference type="SAM" id="Phobius"/>
    </source>
</evidence>
<keyword evidence="4" id="KW-1133">Transmembrane helix</keyword>
<keyword evidence="7" id="KW-1185">Reference proteome</keyword>
<feature type="coiled-coil region" evidence="2">
    <location>
        <begin position="1141"/>
        <end position="1193"/>
    </location>
</feature>
<feature type="region of interest" description="Disordered" evidence="3">
    <location>
        <begin position="1346"/>
        <end position="1367"/>
    </location>
</feature>
<feature type="transmembrane region" description="Helical" evidence="4">
    <location>
        <begin position="548"/>
        <end position="568"/>
    </location>
</feature>
<evidence type="ECO:0000256" key="2">
    <source>
        <dbReference type="SAM" id="Coils"/>
    </source>
</evidence>
<keyword evidence="4" id="KW-0812">Transmembrane</keyword>
<evidence type="ECO:0000313" key="7">
    <source>
        <dbReference type="Proteomes" id="UP000236731"/>
    </source>
</evidence>
<accession>A0A1H6BQM6</accession>
<dbReference type="RefSeq" id="WP_103907344.1">
    <property type="nucleotide sequence ID" value="NZ_CP049246.1"/>
</dbReference>